<dbReference type="NCBIfam" id="NF038029">
    <property type="entry name" value="LP_plasma"/>
    <property type="match status" value="1"/>
</dbReference>
<dbReference type="PANTHER" id="PTHR43739">
    <property type="entry name" value="XYLOGLUCANASE (EUROFUNG)"/>
    <property type="match status" value="1"/>
</dbReference>
<keyword evidence="4" id="KW-0326">Glycosidase</keyword>
<dbReference type="EMBL" id="AP028955">
    <property type="protein sequence ID" value="BET37640.1"/>
    <property type="molecule type" value="Genomic_DNA"/>
</dbReference>
<evidence type="ECO:0000256" key="2">
    <source>
        <dbReference type="ARBA" id="ARBA00022801"/>
    </source>
</evidence>
<protein>
    <recommendedName>
        <fullName evidence="10">Lipoprotein</fullName>
    </recommendedName>
</protein>
<keyword evidence="5" id="KW-0624">Polysaccharide degradation</keyword>
<feature type="chain" id="PRO_5047518392" description="Lipoprotein" evidence="7">
    <location>
        <begin position="24"/>
        <end position="398"/>
    </location>
</feature>
<dbReference type="RefSeq" id="WP_353306473.1">
    <property type="nucleotide sequence ID" value="NZ_AP028955.1"/>
</dbReference>
<dbReference type="InterPro" id="IPR052025">
    <property type="entry name" value="Xyloglucanase_GH74"/>
</dbReference>
<dbReference type="PROSITE" id="PS51257">
    <property type="entry name" value="PROKAR_LIPOPROTEIN"/>
    <property type="match status" value="1"/>
</dbReference>
<evidence type="ECO:0000256" key="5">
    <source>
        <dbReference type="ARBA" id="ARBA00023326"/>
    </source>
</evidence>
<feature type="signal peptide" evidence="7">
    <location>
        <begin position="1"/>
        <end position="23"/>
    </location>
</feature>
<keyword evidence="3" id="KW-0119">Carbohydrate metabolism</keyword>
<evidence type="ECO:0000256" key="6">
    <source>
        <dbReference type="ARBA" id="ARBA00037986"/>
    </source>
</evidence>
<dbReference type="Gene3D" id="2.130.10.10">
    <property type="entry name" value="YVTN repeat-like/Quinoprotein amine dehydrogenase"/>
    <property type="match status" value="3"/>
</dbReference>
<keyword evidence="2" id="KW-0378">Hydrolase</keyword>
<gene>
    <name evidence="8" type="ORF">SAP269_02290</name>
</gene>
<dbReference type="PANTHER" id="PTHR43739:SF2">
    <property type="entry name" value="OLIGOXYLOGLUCAN-REDUCING END-SPECIFIC XYLOGLUCANASE-RELATED"/>
    <property type="match status" value="1"/>
</dbReference>
<dbReference type="InterPro" id="IPR001680">
    <property type="entry name" value="WD40_rpt"/>
</dbReference>
<dbReference type="InterPro" id="IPR015943">
    <property type="entry name" value="WD40/YVTN_repeat-like_dom_sf"/>
</dbReference>
<accession>A0ABM8JK94</accession>
<evidence type="ECO:0000256" key="3">
    <source>
        <dbReference type="ARBA" id="ARBA00023277"/>
    </source>
</evidence>
<keyword evidence="1 7" id="KW-0732">Signal</keyword>
<dbReference type="Proteomes" id="UP001473424">
    <property type="component" value="Chromosome"/>
</dbReference>
<organism evidence="8 9">
    <name type="scientific">Spiroplasma ixodetis</name>
    <dbReference type="NCBI Taxonomy" id="2141"/>
    <lineage>
        <taxon>Bacteria</taxon>
        <taxon>Bacillati</taxon>
        <taxon>Mycoplasmatota</taxon>
        <taxon>Mollicutes</taxon>
        <taxon>Entomoplasmatales</taxon>
        <taxon>Spiroplasmataceae</taxon>
        <taxon>Spiroplasma</taxon>
    </lineage>
</organism>
<keyword evidence="9" id="KW-1185">Reference proteome</keyword>
<evidence type="ECO:0000313" key="9">
    <source>
        <dbReference type="Proteomes" id="UP001473424"/>
    </source>
</evidence>
<evidence type="ECO:0000313" key="8">
    <source>
        <dbReference type="EMBL" id="BET37640.1"/>
    </source>
</evidence>
<proteinExistence type="inferred from homology"/>
<comment type="similarity">
    <text evidence="6">Belongs to the glycosyl hydrolase 74 family.</text>
</comment>
<sequence>MKKLLSILGAITLIGTTSTSVIACGGRNEPSPTSDTRTDLNTVIIKNELGIIYIGQLDKTNKTEILKAIKDKNKEAIDLTEDDFDFEYSPTATTATIIGKNNYEGKVSFNFTISMFKNINNSGIPQHITIERILKINNLIYVSTNYRDNKNVYKSTDGSTFTALAGTSGSIWSLAVDSNNNVYAGSYNGNVYKSTDGYAFTALTGTSGSIWSLAVDSNNGNVYAGSYNGNVYKSTDGSTFTALAGTSGSIRSLAVDSNNNVYAGSYNGNVYKSTDGSTFKALTGTSGSIRSLAVDSNNNVYAGSDNGNVYKSTDGSTFTALTGTSGSIWSLAVDSNNGNVYAGSDNGNVYKSTDGSTFTALTGTSGSIWSLAVDSNNGNVYAAGRADEKPSLFISERL</sequence>
<dbReference type="InterPro" id="IPR054816">
    <property type="entry name" value="Lipoprotein_mollicutes-type_CS"/>
</dbReference>
<dbReference type="SUPFAM" id="SSF110296">
    <property type="entry name" value="Oligoxyloglucan reducing end-specific cellobiohydrolase"/>
    <property type="match status" value="1"/>
</dbReference>
<evidence type="ECO:0000256" key="7">
    <source>
        <dbReference type="SAM" id="SignalP"/>
    </source>
</evidence>
<evidence type="ECO:0008006" key="10">
    <source>
        <dbReference type="Google" id="ProtNLM"/>
    </source>
</evidence>
<name>A0ABM8JK94_9MOLU</name>
<evidence type="ECO:0000256" key="1">
    <source>
        <dbReference type="ARBA" id="ARBA00022729"/>
    </source>
</evidence>
<dbReference type="Pfam" id="PF00400">
    <property type="entry name" value="WD40"/>
    <property type="match status" value="2"/>
</dbReference>
<evidence type="ECO:0000256" key="4">
    <source>
        <dbReference type="ARBA" id="ARBA00023295"/>
    </source>
</evidence>
<dbReference type="SMART" id="SM00320">
    <property type="entry name" value="WD40"/>
    <property type="match status" value="6"/>
</dbReference>
<reference evidence="9" key="1">
    <citation type="journal article" date="2024" name="FEMS Microbiol. Lett.">
        <title>Genomic insights into Spiroplasma endosymbionts that induce male-killing and protective phenotypes in the pea aphid.</title>
        <authorList>
            <person name="Arai H."/>
            <person name="Legeai F."/>
            <person name="Kageyama D."/>
            <person name="Sugio A."/>
            <person name="Simon J.C."/>
        </authorList>
    </citation>
    <scope>NUCLEOTIDE SEQUENCE [LARGE SCALE GENOMIC DNA]</scope>
    <source>
        <strain evidence="9">sAp269</strain>
    </source>
</reference>